<reference evidence="1" key="1">
    <citation type="submission" date="2020-04" db="EMBL/GenBank/DDBJ databases">
        <authorList>
            <person name="Chiriac C."/>
            <person name="Salcher M."/>
            <person name="Ghai R."/>
            <person name="Kavagutti S V."/>
        </authorList>
    </citation>
    <scope>NUCLEOTIDE SEQUENCE</scope>
</reference>
<name>A0A6J5M1G4_9CAUD</name>
<protein>
    <submittedName>
        <fullName evidence="1">Uncharacterized protein</fullName>
    </submittedName>
</protein>
<dbReference type="EMBL" id="LR796354">
    <property type="protein sequence ID" value="CAB4139333.1"/>
    <property type="molecule type" value="Genomic_DNA"/>
</dbReference>
<sequence>MSYIIENITTKEVTTKFGPKPAYTITAGGERFSYGFKKPAFAIGDEVDFQYTENTYGKNVDLASVQMLKKGAGAPTPSASTASPGKAPYSPPSKVFPIPLLHGDRAIVRQNSITNATKAVYDCVGSEELTLEQYAETIIKIARMFEAYSCGDLDAQAAEAMVA</sequence>
<proteinExistence type="predicted"/>
<evidence type="ECO:0000313" key="1">
    <source>
        <dbReference type="EMBL" id="CAB4139333.1"/>
    </source>
</evidence>
<accession>A0A6J5M1G4</accession>
<gene>
    <name evidence="1" type="ORF">UFOVP337_34</name>
</gene>
<organism evidence="1">
    <name type="scientific">uncultured Caudovirales phage</name>
    <dbReference type="NCBI Taxonomy" id="2100421"/>
    <lineage>
        <taxon>Viruses</taxon>
        <taxon>Duplodnaviria</taxon>
        <taxon>Heunggongvirae</taxon>
        <taxon>Uroviricota</taxon>
        <taxon>Caudoviricetes</taxon>
        <taxon>Peduoviridae</taxon>
        <taxon>Maltschvirus</taxon>
        <taxon>Maltschvirus maltsch</taxon>
    </lineage>
</organism>